<keyword evidence="4" id="KW-0408">Iron</keyword>
<evidence type="ECO:0000259" key="7">
    <source>
        <dbReference type="PROSITE" id="PS51085"/>
    </source>
</evidence>
<dbReference type="SUPFAM" id="SSF54292">
    <property type="entry name" value="2Fe-2S ferredoxin-like"/>
    <property type="match status" value="1"/>
</dbReference>
<protein>
    <submittedName>
        <fullName evidence="8">Ferredoxin</fullName>
    </submittedName>
</protein>
<reference evidence="8 9" key="1">
    <citation type="submission" date="2017-06" db="EMBL/GenBank/DDBJ databases">
        <title>Sequencing and comparative analysis of myxobacterial genomes.</title>
        <authorList>
            <person name="Rupp O."/>
            <person name="Goesmann A."/>
            <person name="Sogaard-Andersen L."/>
        </authorList>
    </citation>
    <scope>NUCLEOTIDE SEQUENCE [LARGE SCALE GENOMIC DNA]</scope>
    <source>
        <strain evidence="8 9">DSM 14697</strain>
    </source>
</reference>
<keyword evidence="2" id="KW-0001">2Fe-2S</keyword>
<dbReference type="InterPro" id="IPR001041">
    <property type="entry name" value="2Fe-2S_ferredoxin-type"/>
</dbReference>
<comment type="cofactor">
    <cofactor evidence="6">
        <name>[2Fe-2S] cluster</name>
        <dbReference type="ChEBI" id="CHEBI:190135"/>
    </cofactor>
</comment>
<dbReference type="Pfam" id="PF00111">
    <property type="entry name" value="Fer2"/>
    <property type="match status" value="1"/>
</dbReference>
<dbReference type="PRINTS" id="PR00355">
    <property type="entry name" value="ADRENODOXIN"/>
</dbReference>
<comment type="similarity">
    <text evidence="1">Belongs to the adrenodoxin/putidaredoxin family.</text>
</comment>
<dbReference type="GO" id="GO:0140647">
    <property type="term" value="P:P450-containing electron transport chain"/>
    <property type="evidence" value="ECO:0007669"/>
    <property type="project" value="InterPro"/>
</dbReference>
<dbReference type="InterPro" id="IPR001055">
    <property type="entry name" value="Adrenodoxin-like"/>
</dbReference>
<organism evidence="8 9">
    <name type="scientific">Corallococcus macrosporus DSM 14697</name>
    <dbReference type="NCBI Taxonomy" id="1189310"/>
    <lineage>
        <taxon>Bacteria</taxon>
        <taxon>Pseudomonadati</taxon>
        <taxon>Myxococcota</taxon>
        <taxon>Myxococcia</taxon>
        <taxon>Myxococcales</taxon>
        <taxon>Cystobacterineae</taxon>
        <taxon>Myxococcaceae</taxon>
        <taxon>Corallococcus</taxon>
    </lineage>
</organism>
<evidence type="ECO:0000256" key="4">
    <source>
        <dbReference type="ARBA" id="ARBA00023004"/>
    </source>
</evidence>
<dbReference type="PANTHER" id="PTHR23426:SF65">
    <property type="entry name" value="FERREDOXIN-2, MITOCHONDRIAL"/>
    <property type="match status" value="1"/>
</dbReference>
<feature type="domain" description="2Fe-2S ferredoxin-type" evidence="7">
    <location>
        <begin position="2"/>
        <end position="100"/>
    </location>
</feature>
<dbReference type="AlphaFoldDB" id="A0A250JZS9"/>
<dbReference type="OrthoDB" id="9793027at2"/>
<dbReference type="PANTHER" id="PTHR23426">
    <property type="entry name" value="FERREDOXIN/ADRENODOXIN"/>
    <property type="match status" value="1"/>
</dbReference>
<name>A0A250JZS9_9BACT</name>
<gene>
    <name evidence="8" type="ORF">MYMAC_004884</name>
</gene>
<keyword evidence="3" id="KW-0479">Metal-binding</keyword>
<accession>A0A250JZS9</accession>
<evidence type="ECO:0000313" key="8">
    <source>
        <dbReference type="EMBL" id="ATB49243.1"/>
    </source>
</evidence>
<evidence type="ECO:0000256" key="1">
    <source>
        <dbReference type="ARBA" id="ARBA00010914"/>
    </source>
</evidence>
<keyword evidence="5" id="KW-0411">Iron-sulfur</keyword>
<evidence type="ECO:0000256" key="3">
    <source>
        <dbReference type="ARBA" id="ARBA00022723"/>
    </source>
</evidence>
<keyword evidence="9" id="KW-1185">Reference proteome</keyword>
<dbReference type="KEGG" id="mmas:MYMAC_004884"/>
<dbReference type="Gene3D" id="3.10.20.30">
    <property type="match status" value="1"/>
</dbReference>
<dbReference type="InterPro" id="IPR036010">
    <property type="entry name" value="2Fe-2S_ferredoxin-like_sf"/>
</dbReference>
<dbReference type="GO" id="GO:0046872">
    <property type="term" value="F:metal ion binding"/>
    <property type="evidence" value="ECO:0007669"/>
    <property type="project" value="UniProtKB-KW"/>
</dbReference>
<dbReference type="GO" id="GO:0051537">
    <property type="term" value="F:2 iron, 2 sulfur cluster binding"/>
    <property type="evidence" value="ECO:0007669"/>
    <property type="project" value="UniProtKB-KW"/>
</dbReference>
<evidence type="ECO:0000256" key="6">
    <source>
        <dbReference type="ARBA" id="ARBA00034078"/>
    </source>
</evidence>
<dbReference type="EMBL" id="CP022203">
    <property type="protein sequence ID" value="ATB49243.1"/>
    <property type="molecule type" value="Genomic_DNA"/>
</dbReference>
<evidence type="ECO:0000313" key="9">
    <source>
        <dbReference type="Proteomes" id="UP000217343"/>
    </source>
</evidence>
<sequence>MPKVTFKSPLAEVSADVPTGTTLLDAAESCGAQVGHSCGGVCGCSTCHIWVRKGLDSLSEQTDAEADRLDMGFDVRPYSRLSCQTELGAEDIVVEITEESLTAFMDENPVLRRSLEAEGKWPLKK</sequence>
<evidence type="ECO:0000256" key="2">
    <source>
        <dbReference type="ARBA" id="ARBA00022714"/>
    </source>
</evidence>
<dbReference type="Proteomes" id="UP000217343">
    <property type="component" value="Chromosome"/>
</dbReference>
<dbReference type="InterPro" id="IPR012675">
    <property type="entry name" value="Beta-grasp_dom_sf"/>
</dbReference>
<proteinExistence type="inferred from homology"/>
<dbReference type="RefSeq" id="WP_013941555.1">
    <property type="nucleotide sequence ID" value="NZ_CP022203.1"/>
</dbReference>
<dbReference type="PROSITE" id="PS51085">
    <property type="entry name" value="2FE2S_FER_2"/>
    <property type="match status" value="1"/>
</dbReference>
<evidence type="ECO:0000256" key="5">
    <source>
        <dbReference type="ARBA" id="ARBA00023014"/>
    </source>
</evidence>
<dbReference type="GO" id="GO:0009055">
    <property type="term" value="F:electron transfer activity"/>
    <property type="evidence" value="ECO:0007669"/>
    <property type="project" value="TreeGrafter"/>
</dbReference>
<dbReference type="CDD" id="cd00207">
    <property type="entry name" value="fer2"/>
    <property type="match status" value="1"/>
</dbReference>